<dbReference type="AlphaFoldDB" id="A0A7M7INF4"/>
<reference evidence="8" key="2">
    <citation type="submission" date="2025-04" db="UniProtKB">
        <authorList>
            <consortium name="RefSeq"/>
        </authorList>
    </citation>
    <scope>IDENTIFICATION</scope>
    <source>
        <strain evidence="8">DH4</strain>
        <tissue evidence="8">Whole body</tissue>
    </source>
</reference>
<dbReference type="GO" id="GO:0016614">
    <property type="term" value="F:oxidoreductase activity, acting on CH-OH group of donors"/>
    <property type="evidence" value="ECO:0007669"/>
    <property type="project" value="InterPro"/>
</dbReference>
<dbReference type="Gene3D" id="3.30.560.10">
    <property type="entry name" value="Glucose Oxidase, domain 3"/>
    <property type="match status" value="1"/>
</dbReference>
<dbReference type="GO" id="GO:0050660">
    <property type="term" value="F:flavin adenine dinucleotide binding"/>
    <property type="evidence" value="ECO:0007669"/>
    <property type="project" value="InterPro"/>
</dbReference>
<dbReference type="SUPFAM" id="SSF51905">
    <property type="entry name" value="FAD/NAD(P)-binding domain"/>
    <property type="match status" value="1"/>
</dbReference>
<reference evidence="6" key="1">
    <citation type="submission" date="2021-01" db="UniProtKB">
        <authorList>
            <consortium name="EnsemblMetazoa"/>
        </authorList>
    </citation>
    <scope>IDENTIFICATION</scope>
    <source>
        <strain evidence="6">DH4</strain>
    </source>
</reference>
<evidence type="ECO:0000313" key="8">
    <source>
        <dbReference type="RefSeq" id="XP_016769477.1"/>
    </source>
</evidence>
<protein>
    <submittedName>
        <fullName evidence="8">Glucose dehydrogenase [FAD, quinone] isoform X1</fullName>
    </submittedName>
</protein>
<dbReference type="Proteomes" id="UP000005203">
    <property type="component" value="Linkage group LG1"/>
</dbReference>
<keyword evidence="2 3" id="KW-0274">FAD</keyword>
<keyword evidence="3" id="KW-0285">Flavoprotein</keyword>
<organism evidence="6">
    <name type="scientific">Apis mellifera</name>
    <name type="common">Honeybee</name>
    <dbReference type="NCBI Taxonomy" id="7460"/>
    <lineage>
        <taxon>Eukaryota</taxon>
        <taxon>Metazoa</taxon>
        <taxon>Ecdysozoa</taxon>
        <taxon>Arthropoda</taxon>
        <taxon>Hexapoda</taxon>
        <taxon>Insecta</taxon>
        <taxon>Pterygota</taxon>
        <taxon>Neoptera</taxon>
        <taxon>Endopterygota</taxon>
        <taxon>Hymenoptera</taxon>
        <taxon>Apocrita</taxon>
        <taxon>Aculeata</taxon>
        <taxon>Apoidea</taxon>
        <taxon>Anthophila</taxon>
        <taxon>Apidae</taxon>
        <taxon>Apis</taxon>
    </lineage>
</organism>
<keyword evidence="7" id="KW-1185">Reference proteome</keyword>
<evidence type="ECO:0000259" key="5">
    <source>
        <dbReference type="PROSITE" id="PS00624"/>
    </source>
</evidence>
<proteinExistence type="inferred from homology"/>
<evidence type="ECO:0000256" key="3">
    <source>
        <dbReference type="RuleBase" id="RU003968"/>
    </source>
</evidence>
<feature type="domain" description="Glucose-methanol-choline oxidoreductase N-terminal" evidence="5">
    <location>
        <begin position="362"/>
        <end position="376"/>
    </location>
</feature>
<dbReference type="PANTHER" id="PTHR11552:SF227">
    <property type="entry name" value="GLUCOSE DEHYDROGENASE [FAD, QUINONE]-LIKE PROTEIN"/>
    <property type="match status" value="1"/>
</dbReference>
<dbReference type="PIRSF" id="PIRSF000137">
    <property type="entry name" value="Alcohol_oxidase"/>
    <property type="match status" value="1"/>
</dbReference>
<accession>A0A7M7INF4</accession>
<evidence type="ECO:0000256" key="2">
    <source>
        <dbReference type="PIRSR" id="PIRSR000137-2"/>
    </source>
</evidence>
<dbReference type="InterPro" id="IPR000172">
    <property type="entry name" value="GMC_OxRdtase_N"/>
</dbReference>
<feature type="domain" description="Glucose-methanol-choline oxidoreductase N-terminal" evidence="4">
    <location>
        <begin position="186"/>
        <end position="209"/>
    </location>
</feature>
<comment type="similarity">
    <text evidence="1 3">Belongs to the GMC oxidoreductase family.</text>
</comment>
<comment type="cofactor">
    <cofactor evidence="2">
        <name>FAD</name>
        <dbReference type="ChEBI" id="CHEBI:57692"/>
    </cofactor>
</comment>
<dbReference type="PROSITE" id="PS00623">
    <property type="entry name" value="GMC_OXRED_1"/>
    <property type="match status" value="1"/>
</dbReference>
<dbReference type="Pfam" id="PF00732">
    <property type="entry name" value="GMC_oxred_N"/>
    <property type="match status" value="1"/>
</dbReference>
<evidence type="ECO:0000256" key="1">
    <source>
        <dbReference type="ARBA" id="ARBA00010790"/>
    </source>
</evidence>
<accession>A0A8B7KLR9</accession>
<dbReference type="RefSeq" id="XP_016769477.1">
    <property type="nucleotide sequence ID" value="XM_016913988.2"/>
</dbReference>
<dbReference type="Pfam" id="PF05199">
    <property type="entry name" value="GMC_oxred_C"/>
    <property type="match status" value="1"/>
</dbReference>
<evidence type="ECO:0000259" key="4">
    <source>
        <dbReference type="PROSITE" id="PS00623"/>
    </source>
</evidence>
<name>A0A7M7INF4_APIME</name>
<feature type="binding site" evidence="2">
    <location>
        <position position="188"/>
    </location>
    <ligand>
        <name>FAD</name>
        <dbReference type="ChEBI" id="CHEBI:57692"/>
    </ligand>
</feature>
<dbReference type="GeneID" id="410748"/>
<evidence type="ECO:0000313" key="7">
    <source>
        <dbReference type="Proteomes" id="UP000005203"/>
    </source>
</evidence>
<dbReference type="InterPro" id="IPR007867">
    <property type="entry name" value="GMC_OxRtase_C"/>
</dbReference>
<dbReference type="PANTHER" id="PTHR11552">
    <property type="entry name" value="GLUCOSE-METHANOL-CHOLINE GMC OXIDOREDUCTASE"/>
    <property type="match status" value="1"/>
</dbReference>
<sequence>MNTWWLCVWIIKNKKRKKKKIGVRRIAKNLFENIWFQFCLKIDKERERERKGMGIESVLTGGLTSASSGLSWFFPVLAAALVYFEYEVMDNEAPPINIPSEVLLPAYDFIVVGGGSAGAVVASRLSEIENWNVLLLEAGSDETEISDIPLLAGYLQLSQLDWQYKTEPDGQSCLAMSNGRCNWPRGKVIGGSSVLNYMLYLRGNKKDYDIWESQGNRGWSFKDVLYYFKKSEDNQNPYLTKTPYHATGGYLTVQEAPWHTPLATAFIQAGQEMGYENRDINGEQQTGFMIAQGTIRRGSRCSTAKAFLRPARLRKNLHIAMQSHVTKILIDPKSKRAYGVEFVRDQKMFRIRAKKEVIVSGGSINSPQLLMLSGIGPREHLSKHGIPVIQDLRVGFNMQDHVGLGGLTFLVDKEISMVEKRLHTVQTVMQYAIFGNGPLTVLGGVEGLAFVNTKYVNASDDFPDIELHFVSGSTNSDGGRQIRKIHGLTKRFYDAVYGALNDMDVWSVIPMLLRPKSKGVIKLRSKDPFAHPLIYPNYFNEPEDIATLVEGVKIAVALSRTQAFRRFGSEVNSKQFPGCKNIPMYSDPYWECMIRHYTVTVYHPVGTCKMGPYWDPEAVVDPELRVYGIQGLRVIDASIMPNLVSGNTNAPVIMIGEKGSDMIKEFWLKRRSRRIVAGFVK</sequence>
<feature type="binding site" evidence="2">
    <location>
        <position position="325"/>
    </location>
    <ligand>
        <name>FAD</name>
        <dbReference type="ChEBI" id="CHEBI:57692"/>
    </ligand>
</feature>
<gene>
    <name evidence="6" type="primary">410748</name>
    <name evidence="8" type="synonym">LOC410748</name>
</gene>
<dbReference type="SUPFAM" id="SSF54373">
    <property type="entry name" value="FAD-linked reductases, C-terminal domain"/>
    <property type="match status" value="1"/>
</dbReference>
<dbReference type="InterPro" id="IPR012132">
    <property type="entry name" value="GMC_OxRdtase"/>
</dbReference>
<evidence type="ECO:0000313" key="6">
    <source>
        <dbReference type="EnsemblMetazoa" id="XP_016769477"/>
    </source>
</evidence>
<dbReference type="EnsemblMetazoa" id="XM_016913988">
    <property type="protein sequence ID" value="XP_016769477"/>
    <property type="gene ID" value="LOC410748"/>
</dbReference>
<reference evidence="7" key="3">
    <citation type="submission" date="2025-05" db="UniProtKB">
        <authorList>
            <consortium name="RefSeq"/>
        </authorList>
    </citation>
    <scope>NUCLEOTIDE SEQUENCE [LARGE SCALE GENOMIC DNA]</scope>
    <source>
        <strain evidence="7">DH4</strain>
    </source>
</reference>
<dbReference type="PROSITE" id="PS00624">
    <property type="entry name" value="GMC_OXRED_2"/>
    <property type="match status" value="1"/>
</dbReference>
<dbReference type="Gene3D" id="3.50.50.60">
    <property type="entry name" value="FAD/NAD(P)-binding domain"/>
    <property type="match status" value="1"/>
</dbReference>
<dbReference type="InterPro" id="IPR036188">
    <property type="entry name" value="FAD/NAD-bd_sf"/>
</dbReference>
<dbReference type="OrthoDB" id="269227at2759"/>